<feature type="region of interest" description="Disordered" evidence="1">
    <location>
        <begin position="103"/>
        <end position="133"/>
    </location>
</feature>
<dbReference type="InterPro" id="IPR021804">
    <property type="entry name" value="DUF3375"/>
</dbReference>
<gene>
    <name evidence="2" type="ORF">JNB62_02320</name>
</gene>
<name>A0ABS7HKE1_9MICO</name>
<dbReference type="EMBL" id="JAEUAW010000002">
    <property type="protein sequence ID" value="MBW9092514.1"/>
    <property type="molecule type" value="Genomic_DNA"/>
</dbReference>
<feature type="compositionally biased region" description="Low complexity" evidence="1">
    <location>
        <begin position="123"/>
        <end position="133"/>
    </location>
</feature>
<organism evidence="2 3">
    <name type="scientific">Microbacterium jejuense</name>
    <dbReference type="NCBI Taxonomy" id="1263637"/>
    <lineage>
        <taxon>Bacteria</taxon>
        <taxon>Bacillati</taxon>
        <taxon>Actinomycetota</taxon>
        <taxon>Actinomycetes</taxon>
        <taxon>Micrococcales</taxon>
        <taxon>Microbacteriaceae</taxon>
        <taxon>Microbacterium</taxon>
    </lineage>
</organism>
<keyword evidence="3" id="KW-1185">Reference proteome</keyword>
<comment type="caution">
    <text evidence="2">The sequence shown here is derived from an EMBL/GenBank/DDBJ whole genome shotgun (WGS) entry which is preliminary data.</text>
</comment>
<sequence>MSVLAASLAFRRALDENATLRMLRADNLALMAATLSAHLGTPGSRIAADELHERIDGDLETLRDHFVLSSKNAKAFCDDWRQAGILIRRPSGSARGETYELSAAGFGPPSNSSTNCETRTTMSSSSASSATIC</sequence>
<evidence type="ECO:0000313" key="3">
    <source>
        <dbReference type="Proteomes" id="UP001196843"/>
    </source>
</evidence>
<evidence type="ECO:0000256" key="1">
    <source>
        <dbReference type="SAM" id="MobiDB-lite"/>
    </source>
</evidence>
<protein>
    <submittedName>
        <fullName evidence="2">DUF3375 family protein</fullName>
    </submittedName>
</protein>
<dbReference type="Proteomes" id="UP001196843">
    <property type="component" value="Unassembled WGS sequence"/>
</dbReference>
<proteinExistence type="predicted"/>
<evidence type="ECO:0000313" key="2">
    <source>
        <dbReference type="EMBL" id="MBW9092514.1"/>
    </source>
</evidence>
<accession>A0ABS7HKE1</accession>
<feature type="compositionally biased region" description="Polar residues" evidence="1">
    <location>
        <begin position="109"/>
        <end position="122"/>
    </location>
</feature>
<dbReference type="Pfam" id="PF11855">
    <property type="entry name" value="DUF3375"/>
    <property type="match status" value="1"/>
</dbReference>
<reference evidence="2 3" key="1">
    <citation type="journal article" date="2021" name="MBio">
        <title>Poor Competitiveness of Bradyrhizobium in Pigeon Pea Root Colonization in Indian Soils.</title>
        <authorList>
            <person name="Chalasani D."/>
            <person name="Basu A."/>
            <person name="Pullabhotla S.V.S.R.N."/>
            <person name="Jorrin B."/>
            <person name="Neal A.L."/>
            <person name="Poole P.S."/>
            <person name="Podile A.R."/>
            <person name="Tkacz A."/>
        </authorList>
    </citation>
    <scope>NUCLEOTIDE SEQUENCE [LARGE SCALE GENOMIC DNA]</scope>
    <source>
        <strain evidence="2 3">HU14</strain>
    </source>
</reference>